<comment type="caution">
    <text evidence="2">The sequence shown here is derived from an EMBL/GenBank/DDBJ whole genome shotgun (WGS) entry which is preliminary data.</text>
</comment>
<dbReference type="Proteomes" id="UP001367676">
    <property type="component" value="Unassembled WGS sequence"/>
</dbReference>
<protein>
    <submittedName>
        <fullName evidence="2">Uncharacterized protein</fullName>
    </submittedName>
</protein>
<sequence>MADSSPRIRSSGVGWNVRSIVGRQMKNCGRPDRRDERAETSEKEAQIRHSKSNSVIRLQSPVDCREDATSSVRVA</sequence>
<dbReference type="AlphaFoldDB" id="A0AAN9Y7W8"/>
<name>A0AAN9Y7W8_9HEMI</name>
<feature type="compositionally biased region" description="Basic and acidic residues" evidence="1">
    <location>
        <begin position="29"/>
        <end position="47"/>
    </location>
</feature>
<reference evidence="2 3" key="1">
    <citation type="submission" date="2024-03" db="EMBL/GenBank/DDBJ databases">
        <title>Adaptation during the transition from Ophiocordyceps entomopathogen to insect associate is accompanied by gene loss and intensified selection.</title>
        <authorList>
            <person name="Ward C.M."/>
            <person name="Onetto C.A."/>
            <person name="Borneman A.R."/>
        </authorList>
    </citation>
    <scope>NUCLEOTIDE SEQUENCE [LARGE SCALE GENOMIC DNA]</scope>
    <source>
        <strain evidence="2">AWRI1</strain>
        <tissue evidence="2">Single Adult Female</tissue>
    </source>
</reference>
<evidence type="ECO:0000313" key="3">
    <source>
        <dbReference type="Proteomes" id="UP001367676"/>
    </source>
</evidence>
<feature type="region of interest" description="Disordered" evidence="1">
    <location>
        <begin position="22"/>
        <end position="75"/>
    </location>
</feature>
<accession>A0AAN9Y7W8</accession>
<organism evidence="2 3">
    <name type="scientific">Parthenolecanium corni</name>
    <dbReference type="NCBI Taxonomy" id="536013"/>
    <lineage>
        <taxon>Eukaryota</taxon>
        <taxon>Metazoa</taxon>
        <taxon>Ecdysozoa</taxon>
        <taxon>Arthropoda</taxon>
        <taxon>Hexapoda</taxon>
        <taxon>Insecta</taxon>
        <taxon>Pterygota</taxon>
        <taxon>Neoptera</taxon>
        <taxon>Paraneoptera</taxon>
        <taxon>Hemiptera</taxon>
        <taxon>Sternorrhyncha</taxon>
        <taxon>Coccoidea</taxon>
        <taxon>Coccidae</taxon>
        <taxon>Parthenolecanium</taxon>
    </lineage>
</organism>
<keyword evidence="3" id="KW-1185">Reference proteome</keyword>
<proteinExistence type="predicted"/>
<dbReference type="EMBL" id="JBBCAQ010000010">
    <property type="protein sequence ID" value="KAK7600815.1"/>
    <property type="molecule type" value="Genomic_DNA"/>
</dbReference>
<evidence type="ECO:0000313" key="2">
    <source>
        <dbReference type="EMBL" id="KAK7600815.1"/>
    </source>
</evidence>
<evidence type="ECO:0000256" key="1">
    <source>
        <dbReference type="SAM" id="MobiDB-lite"/>
    </source>
</evidence>
<gene>
    <name evidence="2" type="ORF">V9T40_008256</name>
</gene>